<dbReference type="Gramene" id="Os04t0278100-00">
    <property type="protein sequence ID" value="Os04t0278100-00"/>
    <property type="gene ID" value="Os04g0278100"/>
</dbReference>
<feature type="compositionally biased region" description="Polar residues" evidence="1">
    <location>
        <begin position="199"/>
        <end position="217"/>
    </location>
</feature>
<dbReference type="EMBL" id="AP014960">
    <property type="protein sequence ID" value="BAS88359.1"/>
    <property type="molecule type" value="Genomic_DNA"/>
</dbReference>
<reference evidence="2 3" key="2">
    <citation type="journal article" date="2013" name="Plant Cell Physiol.">
        <title>Rice Annotation Project Database (RAP-DB): an integrative and interactive database for rice genomics.</title>
        <authorList>
            <person name="Sakai H."/>
            <person name="Lee S.S."/>
            <person name="Tanaka T."/>
            <person name="Numa H."/>
            <person name="Kim J."/>
            <person name="Kawahara Y."/>
            <person name="Wakimoto H."/>
            <person name="Yang C.C."/>
            <person name="Iwamoto M."/>
            <person name="Abe T."/>
            <person name="Yamada Y."/>
            <person name="Muto A."/>
            <person name="Inokuchi H."/>
            <person name="Ikemura T."/>
            <person name="Matsumoto T."/>
            <person name="Sasaki T."/>
            <person name="Itoh T."/>
        </authorList>
    </citation>
    <scope>NUCLEOTIDE SEQUENCE [LARGE SCALE GENOMIC DNA]</scope>
    <source>
        <strain evidence="3">cv. Nipponbare</strain>
    </source>
</reference>
<dbReference type="InParanoid" id="A0A0P0W8E9"/>
<dbReference type="Proteomes" id="UP000059680">
    <property type="component" value="Chromosome 4"/>
</dbReference>
<evidence type="ECO:0000313" key="3">
    <source>
        <dbReference type="Proteomes" id="UP000059680"/>
    </source>
</evidence>
<feature type="compositionally biased region" description="Low complexity" evidence="1">
    <location>
        <begin position="33"/>
        <end position="43"/>
    </location>
</feature>
<dbReference type="AlphaFoldDB" id="A0A0P0W8E9"/>
<accession>A0A0P0W8E9</accession>
<gene>
    <name evidence="2" type="ordered locus">Os04g0278100</name>
    <name evidence="2" type="ORF">OSNPB_040278100</name>
</gene>
<organism evidence="2 3">
    <name type="scientific">Oryza sativa subsp. japonica</name>
    <name type="common">Rice</name>
    <dbReference type="NCBI Taxonomy" id="39947"/>
    <lineage>
        <taxon>Eukaryota</taxon>
        <taxon>Viridiplantae</taxon>
        <taxon>Streptophyta</taxon>
        <taxon>Embryophyta</taxon>
        <taxon>Tracheophyta</taxon>
        <taxon>Spermatophyta</taxon>
        <taxon>Magnoliopsida</taxon>
        <taxon>Liliopsida</taxon>
        <taxon>Poales</taxon>
        <taxon>Poaceae</taxon>
        <taxon>BOP clade</taxon>
        <taxon>Oryzoideae</taxon>
        <taxon>Oryzeae</taxon>
        <taxon>Oryzinae</taxon>
        <taxon>Oryza</taxon>
        <taxon>Oryza sativa</taxon>
    </lineage>
</organism>
<evidence type="ECO:0000313" key="2">
    <source>
        <dbReference type="EMBL" id="BAS88359.1"/>
    </source>
</evidence>
<feature type="compositionally biased region" description="Basic residues" evidence="1">
    <location>
        <begin position="164"/>
        <end position="180"/>
    </location>
</feature>
<sequence>MVLSSSSPREIATTSTSVLSIAKSGPMLVCISRLSSSSPTTSGRRSRRRSCGDHRSHRSSPRTSPAARRTRSSCRRARRRERPVDPEQGERVCRPWALDVLQQQRRVAVPSPPAPVVPNACAVQRDEWVETVHARRHGSGHLKVGVLVVTHVDHLDVAVVRARKPGRHRHEPRRTGRRGRREGVEPPRALVLFRVRQASPAQPNGRTGSGAQPLSER</sequence>
<protein>
    <submittedName>
        <fullName evidence="2">Os04g0278100 protein</fullName>
    </submittedName>
</protein>
<feature type="region of interest" description="Disordered" evidence="1">
    <location>
        <begin position="33"/>
        <end position="89"/>
    </location>
</feature>
<keyword evidence="3" id="KW-1185">Reference proteome</keyword>
<reference evidence="3" key="1">
    <citation type="journal article" date="2005" name="Nature">
        <title>The map-based sequence of the rice genome.</title>
        <authorList>
            <consortium name="International rice genome sequencing project (IRGSP)"/>
            <person name="Matsumoto T."/>
            <person name="Wu J."/>
            <person name="Kanamori H."/>
            <person name="Katayose Y."/>
            <person name="Fujisawa M."/>
            <person name="Namiki N."/>
            <person name="Mizuno H."/>
            <person name="Yamamoto K."/>
            <person name="Antonio B.A."/>
            <person name="Baba T."/>
            <person name="Sakata K."/>
            <person name="Nagamura Y."/>
            <person name="Aoki H."/>
            <person name="Arikawa K."/>
            <person name="Arita K."/>
            <person name="Bito T."/>
            <person name="Chiden Y."/>
            <person name="Fujitsuka N."/>
            <person name="Fukunaka R."/>
            <person name="Hamada M."/>
            <person name="Harada C."/>
            <person name="Hayashi A."/>
            <person name="Hijishita S."/>
            <person name="Honda M."/>
            <person name="Hosokawa S."/>
            <person name="Ichikawa Y."/>
            <person name="Idonuma A."/>
            <person name="Iijima M."/>
            <person name="Ikeda M."/>
            <person name="Ikeno M."/>
            <person name="Ito K."/>
            <person name="Ito S."/>
            <person name="Ito T."/>
            <person name="Ito Y."/>
            <person name="Ito Y."/>
            <person name="Iwabuchi A."/>
            <person name="Kamiya K."/>
            <person name="Karasawa W."/>
            <person name="Kurita K."/>
            <person name="Katagiri S."/>
            <person name="Kikuta A."/>
            <person name="Kobayashi H."/>
            <person name="Kobayashi N."/>
            <person name="Machita K."/>
            <person name="Maehara T."/>
            <person name="Masukawa M."/>
            <person name="Mizubayashi T."/>
            <person name="Mukai Y."/>
            <person name="Nagasaki H."/>
            <person name="Nagata Y."/>
            <person name="Naito S."/>
            <person name="Nakashima M."/>
            <person name="Nakama Y."/>
            <person name="Nakamichi Y."/>
            <person name="Nakamura M."/>
            <person name="Meguro A."/>
            <person name="Negishi M."/>
            <person name="Ohta I."/>
            <person name="Ohta T."/>
            <person name="Okamoto M."/>
            <person name="Ono N."/>
            <person name="Saji S."/>
            <person name="Sakaguchi M."/>
            <person name="Sakai K."/>
            <person name="Shibata M."/>
            <person name="Shimokawa T."/>
            <person name="Song J."/>
            <person name="Takazaki Y."/>
            <person name="Terasawa K."/>
            <person name="Tsugane M."/>
            <person name="Tsuji K."/>
            <person name="Ueda S."/>
            <person name="Waki K."/>
            <person name="Yamagata H."/>
            <person name="Yamamoto M."/>
            <person name="Yamamoto S."/>
            <person name="Yamane H."/>
            <person name="Yoshiki S."/>
            <person name="Yoshihara R."/>
            <person name="Yukawa K."/>
            <person name="Zhong H."/>
            <person name="Yano M."/>
            <person name="Yuan Q."/>
            <person name="Ouyang S."/>
            <person name="Liu J."/>
            <person name="Jones K.M."/>
            <person name="Gansberger K."/>
            <person name="Moffat K."/>
            <person name="Hill J."/>
            <person name="Bera J."/>
            <person name="Fadrosh D."/>
            <person name="Jin S."/>
            <person name="Johri S."/>
            <person name="Kim M."/>
            <person name="Overton L."/>
            <person name="Reardon M."/>
            <person name="Tsitrin T."/>
            <person name="Vuong H."/>
            <person name="Weaver B."/>
            <person name="Ciecko A."/>
            <person name="Tallon L."/>
            <person name="Jackson J."/>
            <person name="Pai G."/>
            <person name="Aken S.V."/>
            <person name="Utterback T."/>
            <person name="Reidmuller S."/>
            <person name="Feldblyum T."/>
            <person name="Hsiao J."/>
            <person name="Zismann V."/>
            <person name="Iobst S."/>
            <person name="de Vazeille A.R."/>
            <person name="Buell C.R."/>
            <person name="Ying K."/>
            <person name="Li Y."/>
            <person name="Lu T."/>
            <person name="Huang Y."/>
            <person name="Zhao Q."/>
            <person name="Feng Q."/>
            <person name="Zhang L."/>
            <person name="Zhu J."/>
            <person name="Weng Q."/>
            <person name="Mu J."/>
            <person name="Lu Y."/>
            <person name="Fan D."/>
            <person name="Liu Y."/>
            <person name="Guan J."/>
            <person name="Zhang Y."/>
            <person name="Yu S."/>
            <person name="Liu X."/>
            <person name="Zhang Y."/>
            <person name="Hong G."/>
            <person name="Han B."/>
            <person name="Choisne N."/>
            <person name="Demange N."/>
            <person name="Orjeda G."/>
            <person name="Samain S."/>
            <person name="Cattolico L."/>
            <person name="Pelletier E."/>
            <person name="Couloux A."/>
            <person name="Segurens B."/>
            <person name="Wincker P."/>
            <person name="D'Hont A."/>
            <person name="Scarpelli C."/>
            <person name="Weissenbach J."/>
            <person name="Salanoubat M."/>
            <person name="Quetier F."/>
            <person name="Yu Y."/>
            <person name="Kim H.R."/>
            <person name="Rambo T."/>
            <person name="Currie J."/>
            <person name="Collura K."/>
            <person name="Luo M."/>
            <person name="Yang T."/>
            <person name="Ammiraju J.S.S."/>
            <person name="Engler F."/>
            <person name="Soderlund C."/>
            <person name="Wing R.A."/>
            <person name="Palmer L.E."/>
            <person name="de la Bastide M."/>
            <person name="Spiegel L."/>
            <person name="Nascimento L."/>
            <person name="Zutavern T."/>
            <person name="O'Shaughnessy A."/>
            <person name="Dike S."/>
            <person name="Dedhia N."/>
            <person name="Preston R."/>
            <person name="Balija V."/>
            <person name="McCombie W.R."/>
            <person name="Chow T."/>
            <person name="Chen H."/>
            <person name="Chung M."/>
            <person name="Chen C."/>
            <person name="Shaw J."/>
            <person name="Wu H."/>
            <person name="Hsiao K."/>
            <person name="Chao Y."/>
            <person name="Chu M."/>
            <person name="Cheng C."/>
            <person name="Hour A."/>
            <person name="Lee P."/>
            <person name="Lin S."/>
            <person name="Lin Y."/>
            <person name="Liou J."/>
            <person name="Liu S."/>
            <person name="Hsing Y."/>
            <person name="Raghuvanshi S."/>
            <person name="Mohanty A."/>
            <person name="Bharti A.K."/>
            <person name="Gaur A."/>
            <person name="Gupta V."/>
            <person name="Kumar D."/>
            <person name="Ravi V."/>
            <person name="Vij S."/>
            <person name="Kapur A."/>
            <person name="Khurana P."/>
            <person name="Khurana P."/>
            <person name="Khurana J.P."/>
            <person name="Tyagi A.K."/>
            <person name="Gaikwad K."/>
            <person name="Singh A."/>
            <person name="Dalal V."/>
            <person name="Srivastava S."/>
            <person name="Dixit A."/>
            <person name="Pal A.K."/>
            <person name="Ghazi I.A."/>
            <person name="Yadav M."/>
            <person name="Pandit A."/>
            <person name="Bhargava A."/>
            <person name="Sureshbabu K."/>
            <person name="Batra K."/>
            <person name="Sharma T.R."/>
            <person name="Mohapatra T."/>
            <person name="Singh N.K."/>
            <person name="Messing J."/>
            <person name="Nelson A.B."/>
            <person name="Fuks G."/>
            <person name="Kavchok S."/>
            <person name="Keizer G."/>
            <person name="Linton E."/>
            <person name="Llaca V."/>
            <person name="Song R."/>
            <person name="Tanyolac B."/>
            <person name="Young S."/>
            <person name="Ho-Il K."/>
            <person name="Hahn J.H."/>
            <person name="Sangsakoo G."/>
            <person name="Vanavichit A."/>
            <person name="de Mattos Luiz.A.T."/>
            <person name="Zimmer P.D."/>
            <person name="Malone G."/>
            <person name="Dellagostin O."/>
            <person name="de Oliveira A.C."/>
            <person name="Bevan M."/>
            <person name="Bancroft I."/>
            <person name="Minx P."/>
            <person name="Cordum H."/>
            <person name="Wilson R."/>
            <person name="Cheng Z."/>
            <person name="Jin W."/>
            <person name="Jiang J."/>
            <person name="Leong S.A."/>
            <person name="Iwama H."/>
            <person name="Gojobori T."/>
            <person name="Itoh T."/>
            <person name="Niimura Y."/>
            <person name="Fujii Y."/>
            <person name="Habara T."/>
            <person name="Sakai H."/>
            <person name="Sato Y."/>
            <person name="Wilson G."/>
            <person name="Kumar K."/>
            <person name="McCouch S."/>
            <person name="Juretic N."/>
            <person name="Hoen D."/>
            <person name="Wright S."/>
            <person name="Bruskiewich R."/>
            <person name="Bureau T."/>
            <person name="Miyao A."/>
            <person name="Hirochika H."/>
            <person name="Nishikawa T."/>
            <person name="Kadowaki K."/>
            <person name="Sugiura M."/>
            <person name="Burr B."/>
            <person name="Sasaki T."/>
        </authorList>
    </citation>
    <scope>NUCLEOTIDE SEQUENCE [LARGE SCALE GENOMIC DNA]</scope>
    <source>
        <strain evidence="3">cv. Nipponbare</strain>
    </source>
</reference>
<dbReference type="PaxDb" id="39947-A0A0P0W8E9"/>
<feature type="region of interest" description="Disordered" evidence="1">
    <location>
        <begin position="164"/>
        <end position="217"/>
    </location>
</feature>
<name>A0A0P0W8E9_ORYSJ</name>
<reference evidence="2 3" key="3">
    <citation type="journal article" date="2013" name="Rice">
        <title>Improvement of the Oryza sativa Nipponbare reference genome using next generation sequence and optical map data.</title>
        <authorList>
            <person name="Kawahara Y."/>
            <person name="de la Bastide M."/>
            <person name="Hamilton J.P."/>
            <person name="Kanamori H."/>
            <person name="McCombie W.R."/>
            <person name="Ouyang S."/>
            <person name="Schwartz D.C."/>
            <person name="Tanaka T."/>
            <person name="Wu J."/>
            <person name="Zhou S."/>
            <person name="Childs K.L."/>
            <person name="Davidson R.M."/>
            <person name="Lin H."/>
            <person name="Quesada-Ocampo L."/>
            <person name="Vaillancourt B."/>
            <person name="Sakai H."/>
            <person name="Lee S.S."/>
            <person name="Kim J."/>
            <person name="Numa H."/>
            <person name="Itoh T."/>
            <person name="Buell C.R."/>
            <person name="Matsumoto T."/>
        </authorList>
    </citation>
    <scope>NUCLEOTIDE SEQUENCE [LARGE SCALE GENOMIC DNA]</scope>
    <source>
        <strain evidence="3">cv. Nipponbare</strain>
    </source>
</reference>
<feature type="compositionally biased region" description="Basic residues" evidence="1">
    <location>
        <begin position="68"/>
        <end position="81"/>
    </location>
</feature>
<feature type="compositionally biased region" description="Basic residues" evidence="1">
    <location>
        <begin position="44"/>
        <end position="60"/>
    </location>
</feature>
<proteinExistence type="predicted"/>
<evidence type="ECO:0000256" key="1">
    <source>
        <dbReference type="SAM" id="MobiDB-lite"/>
    </source>
</evidence>